<name>A0A397HB34_9GLOM</name>
<reference evidence="1 2" key="1">
    <citation type="submission" date="2018-08" db="EMBL/GenBank/DDBJ databases">
        <title>Genome and evolution of the arbuscular mycorrhizal fungus Diversispora epigaea (formerly Glomus versiforme) and its bacterial endosymbionts.</title>
        <authorList>
            <person name="Sun X."/>
            <person name="Fei Z."/>
            <person name="Harrison M."/>
        </authorList>
    </citation>
    <scope>NUCLEOTIDE SEQUENCE [LARGE SCALE GENOMIC DNA]</scope>
    <source>
        <strain evidence="1 2">IT104</strain>
    </source>
</reference>
<evidence type="ECO:0000313" key="2">
    <source>
        <dbReference type="Proteomes" id="UP000266861"/>
    </source>
</evidence>
<accession>A0A397HB34</accession>
<dbReference type="Proteomes" id="UP000266861">
    <property type="component" value="Unassembled WGS sequence"/>
</dbReference>
<dbReference type="OrthoDB" id="2437157at2759"/>
<sequence length="100" mass="12147">MDTQTNINKTLTSEYLKWEAKLTVSLLKTRIRILNKINNSSIHSNKTRFYQYVIEHEINPKEFSIITEVKKNRWTMRYFRENLEKDICFYRGGIERKKIS</sequence>
<organism evidence="1 2">
    <name type="scientific">Diversispora epigaea</name>
    <dbReference type="NCBI Taxonomy" id="1348612"/>
    <lineage>
        <taxon>Eukaryota</taxon>
        <taxon>Fungi</taxon>
        <taxon>Fungi incertae sedis</taxon>
        <taxon>Mucoromycota</taxon>
        <taxon>Glomeromycotina</taxon>
        <taxon>Glomeromycetes</taxon>
        <taxon>Diversisporales</taxon>
        <taxon>Diversisporaceae</taxon>
        <taxon>Diversispora</taxon>
    </lineage>
</organism>
<gene>
    <name evidence="1" type="ORF">Glove_357g46</name>
</gene>
<evidence type="ECO:0000313" key="1">
    <source>
        <dbReference type="EMBL" id="RHZ60197.1"/>
    </source>
</evidence>
<dbReference type="EMBL" id="PQFF01000325">
    <property type="protein sequence ID" value="RHZ60197.1"/>
    <property type="molecule type" value="Genomic_DNA"/>
</dbReference>
<protein>
    <submittedName>
        <fullName evidence="1">Uncharacterized protein</fullName>
    </submittedName>
</protein>
<dbReference type="AlphaFoldDB" id="A0A397HB34"/>
<keyword evidence="2" id="KW-1185">Reference proteome</keyword>
<proteinExistence type="predicted"/>
<comment type="caution">
    <text evidence="1">The sequence shown here is derived from an EMBL/GenBank/DDBJ whole genome shotgun (WGS) entry which is preliminary data.</text>
</comment>